<reference evidence="3 4" key="1">
    <citation type="submission" date="2019-02" db="EMBL/GenBank/DDBJ databases">
        <title>Deep-cultivation of Planctomycetes and their phenomic and genomic characterization uncovers novel biology.</title>
        <authorList>
            <person name="Wiegand S."/>
            <person name="Jogler M."/>
            <person name="Boedeker C."/>
            <person name="Pinto D."/>
            <person name="Vollmers J."/>
            <person name="Rivas-Marin E."/>
            <person name="Kohn T."/>
            <person name="Peeters S.H."/>
            <person name="Heuer A."/>
            <person name="Rast P."/>
            <person name="Oberbeckmann S."/>
            <person name="Bunk B."/>
            <person name="Jeske O."/>
            <person name="Meyerdierks A."/>
            <person name="Storesund J.E."/>
            <person name="Kallscheuer N."/>
            <person name="Luecker S."/>
            <person name="Lage O.M."/>
            <person name="Pohl T."/>
            <person name="Merkel B.J."/>
            <person name="Hornburger P."/>
            <person name="Mueller R.-W."/>
            <person name="Bruemmer F."/>
            <person name="Labrenz M."/>
            <person name="Spormann A.M."/>
            <person name="Op Den Camp H."/>
            <person name="Overmann J."/>
            <person name="Amann R."/>
            <person name="Jetten M.S.M."/>
            <person name="Mascher T."/>
            <person name="Medema M.H."/>
            <person name="Devos D.P."/>
            <person name="Kaster A.-K."/>
            <person name="Ovreas L."/>
            <person name="Rohde M."/>
            <person name="Galperin M.Y."/>
            <person name="Jogler C."/>
        </authorList>
    </citation>
    <scope>NUCLEOTIDE SEQUENCE [LARGE SCALE GENOMIC DNA]</scope>
    <source>
        <strain evidence="3 4">Pla22</strain>
    </source>
</reference>
<organism evidence="3 4">
    <name type="scientific">Rubripirellula amarantea</name>
    <dbReference type="NCBI Taxonomy" id="2527999"/>
    <lineage>
        <taxon>Bacteria</taxon>
        <taxon>Pseudomonadati</taxon>
        <taxon>Planctomycetota</taxon>
        <taxon>Planctomycetia</taxon>
        <taxon>Pirellulales</taxon>
        <taxon>Pirellulaceae</taxon>
        <taxon>Rubripirellula</taxon>
    </lineage>
</organism>
<keyword evidence="4" id="KW-1185">Reference proteome</keyword>
<evidence type="ECO:0000256" key="1">
    <source>
        <dbReference type="SAM" id="MobiDB-lite"/>
    </source>
</evidence>
<comment type="caution">
    <text evidence="3">The sequence shown here is derived from an EMBL/GenBank/DDBJ whole genome shotgun (WGS) entry which is preliminary data.</text>
</comment>
<accession>A0A5C5WSP4</accession>
<gene>
    <name evidence="3" type="ORF">Pla22_04500</name>
</gene>
<dbReference type="Proteomes" id="UP000316598">
    <property type="component" value="Unassembled WGS sequence"/>
</dbReference>
<dbReference type="EMBL" id="SJPI01000001">
    <property type="protein sequence ID" value="TWT52822.1"/>
    <property type="molecule type" value="Genomic_DNA"/>
</dbReference>
<keyword evidence="2" id="KW-0812">Transmembrane</keyword>
<feature type="transmembrane region" description="Helical" evidence="2">
    <location>
        <begin position="30"/>
        <end position="49"/>
    </location>
</feature>
<keyword evidence="2" id="KW-0472">Membrane</keyword>
<name>A0A5C5WSP4_9BACT</name>
<keyword evidence="2" id="KW-1133">Transmembrane helix</keyword>
<protein>
    <submittedName>
        <fullName evidence="3">Uncharacterized protein</fullName>
    </submittedName>
</protein>
<feature type="compositionally biased region" description="Polar residues" evidence="1">
    <location>
        <begin position="1"/>
        <end position="18"/>
    </location>
</feature>
<evidence type="ECO:0000313" key="3">
    <source>
        <dbReference type="EMBL" id="TWT52822.1"/>
    </source>
</evidence>
<feature type="region of interest" description="Disordered" evidence="1">
    <location>
        <begin position="1"/>
        <end position="22"/>
    </location>
</feature>
<dbReference type="AlphaFoldDB" id="A0A5C5WSP4"/>
<sequence length="139" mass="14771">MKSSIRTIATRGSLSASVPTRRRHQRRGSALLLCTLATVVLSLSAIAILKSHSREIGHTEAMESSVRGRLVAGGLLQRTIAQLRVDPLYSGTVTDRAAGSPDAFAQVTRVSASATRIDVFLYAGSRIPATSKIVDPTTL</sequence>
<evidence type="ECO:0000313" key="4">
    <source>
        <dbReference type="Proteomes" id="UP000316598"/>
    </source>
</evidence>
<dbReference type="OrthoDB" id="284059at2"/>
<dbReference type="RefSeq" id="WP_146513137.1">
    <property type="nucleotide sequence ID" value="NZ_SJPI01000001.1"/>
</dbReference>
<evidence type="ECO:0000256" key="2">
    <source>
        <dbReference type="SAM" id="Phobius"/>
    </source>
</evidence>
<proteinExistence type="predicted"/>